<accession>A0A1H4ZD19</accession>
<feature type="domain" description="DUF4209" evidence="2">
    <location>
        <begin position="517"/>
        <end position="555"/>
    </location>
</feature>
<sequence length="622" mass="68481">MGSNIRWMSSTTAEESDFDLSRERITELAALADAAAAEAKRGWYEISSALTDKRGAADVDAIAIAFDYRLQERIDGNSNPVFHAAQLTPLAELPTSVADLWANVVGATASVPVRARLHDLLFTLGRQPKHKHADQACRAYLEVGAGNWGSLYRVRALARALDIARQMNRNDLADDAMKQIIANARESLDGVEWQPGVSLRLIGRLAEEKNPPTGVDDLLVEARARYAGDPYIEVDAAMLQRRLAKGDKDALGRIDREVVGIWTKAAEASTGLQRLGHLTKAVDYARDHGQTGLLAAATTALQAIGIDDLGMQTFRVPVEIPDEKISKWIGYFTQGDDWRVCIARFENGEHGTPPTGRTAENRSQMAKDTSLYSMIPHSKIGGDGLPRWEPQNEDDQEEQRLSDVEMFRMQLCAPLLAKALHEIGVVHHPIREEVEEFFAERIFLPPDIPRVLADALTRYWRRDYEACAYLLAPKIETMLRVLARAIDEPVYLTQRKNTPGKYVGLGTLISTLGKHGLDESWGRYLSTLLAGPTGWNLRNELAHGFVDEVSAPMAALLIQATLYVANLAPRGRAAADARGRIGAPLEACMQTGRGLRPFESTGQLATTRRRGGLGAGRTQSRP</sequence>
<dbReference type="Pfam" id="PF13910">
    <property type="entry name" value="DUF4209"/>
    <property type="match status" value="1"/>
</dbReference>
<feature type="region of interest" description="Disordered" evidence="1">
    <location>
        <begin position="596"/>
        <end position="622"/>
    </location>
</feature>
<evidence type="ECO:0000256" key="1">
    <source>
        <dbReference type="SAM" id="MobiDB-lite"/>
    </source>
</evidence>
<dbReference type="Proteomes" id="UP000199622">
    <property type="component" value="Unassembled WGS sequence"/>
</dbReference>
<evidence type="ECO:0000259" key="2">
    <source>
        <dbReference type="Pfam" id="PF13910"/>
    </source>
</evidence>
<proteinExistence type="predicted"/>
<reference evidence="4" key="1">
    <citation type="submission" date="2016-10" db="EMBL/GenBank/DDBJ databases">
        <authorList>
            <person name="Varghese N."/>
            <person name="Submissions S."/>
        </authorList>
    </citation>
    <scope>NUCLEOTIDE SEQUENCE [LARGE SCALE GENOMIC DNA]</scope>
    <source>
        <strain evidence="4">DSM 44544</strain>
    </source>
</reference>
<dbReference type="AlphaFoldDB" id="A0A1H4ZD19"/>
<protein>
    <recommendedName>
        <fullName evidence="2">DUF4209 domain-containing protein</fullName>
    </recommendedName>
</protein>
<evidence type="ECO:0000313" key="3">
    <source>
        <dbReference type="EMBL" id="SED28072.1"/>
    </source>
</evidence>
<gene>
    <name evidence="3" type="ORF">SAMN04489727_7224</name>
</gene>
<evidence type="ECO:0000313" key="4">
    <source>
        <dbReference type="Proteomes" id="UP000199622"/>
    </source>
</evidence>
<keyword evidence="4" id="KW-1185">Reference proteome</keyword>
<name>A0A1H4ZD19_9PSEU</name>
<organism evidence="3 4">
    <name type="scientific">Amycolatopsis tolypomycina</name>
    <dbReference type="NCBI Taxonomy" id="208445"/>
    <lineage>
        <taxon>Bacteria</taxon>
        <taxon>Bacillati</taxon>
        <taxon>Actinomycetota</taxon>
        <taxon>Actinomycetes</taxon>
        <taxon>Pseudonocardiales</taxon>
        <taxon>Pseudonocardiaceae</taxon>
        <taxon>Amycolatopsis</taxon>
    </lineage>
</organism>
<dbReference type="InterPro" id="IPR025209">
    <property type="entry name" value="DUF4209"/>
</dbReference>
<dbReference type="EMBL" id="FNSO01000004">
    <property type="protein sequence ID" value="SED28072.1"/>
    <property type="molecule type" value="Genomic_DNA"/>
</dbReference>